<feature type="region of interest" description="Disordered" evidence="1">
    <location>
        <begin position="36"/>
        <end position="62"/>
    </location>
</feature>
<protein>
    <submittedName>
        <fullName evidence="2">Uncharacterized protein</fullName>
    </submittedName>
</protein>
<comment type="caution">
    <text evidence="2">The sequence shown here is derived from an EMBL/GenBank/DDBJ whole genome shotgun (WGS) entry which is preliminary data.</text>
</comment>
<feature type="compositionally biased region" description="Polar residues" evidence="1">
    <location>
        <begin position="51"/>
        <end position="62"/>
    </location>
</feature>
<evidence type="ECO:0000256" key="1">
    <source>
        <dbReference type="SAM" id="MobiDB-lite"/>
    </source>
</evidence>
<name>A0AA39YPB5_9PEZI</name>
<dbReference type="AlphaFoldDB" id="A0AA39YPB5"/>
<proteinExistence type="predicted"/>
<evidence type="ECO:0000313" key="2">
    <source>
        <dbReference type="EMBL" id="KAK0655271.1"/>
    </source>
</evidence>
<accession>A0AA39YPB5</accession>
<feature type="compositionally biased region" description="Low complexity" evidence="1">
    <location>
        <begin position="121"/>
        <end position="134"/>
    </location>
</feature>
<gene>
    <name evidence="2" type="ORF">B0T16DRAFT_8513</name>
</gene>
<dbReference type="EMBL" id="JAULSV010000001">
    <property type="protein sequence ID" value="KAK0655271.1"/>
    <property type="molecule type" value="Genomic_DNA"/>
</dbReference>
<keyword evidence="3" id="KW-1185">Reference proteome</keyword>
<dbReference type="Proteomes" id="UP001174936">
    <property type="component" value="Unassembled WGS sequence"/>
</dbReference>
<sequence>MTGNNDSFRCGAAAFRNLRDLSKEYRDGFIQTANARLPNATMEPTGEDALTGTTEAPLQNSSPDIFVDCEEYAPSDVGVLDADDGTAASFDVDHSRKRSRQSRNSPSGSQEDHAAKKQARKPAPAAPEAGTESV</sequence>
<organism evidence="2 3">
    <name type="scientific">Cercophora newfieldiana</name>
    <dbReference type="NCBI Taxonomy" id="92897"/>
    <lineage>
        <taxon>Eukaryota</taxon>
        <taxon>Fungi</taxon>
        <taxon>Dikarya</taxon>
        <taxon>Ascomycota</taxon>
        <taxon>Pezizomycotina</taxon>
        <taxon>Sordariomycetes</taxon>
        <taxon>Sordariomycetidae</taxon>
        <taxon>Sordariales</taxon>
        <taxon>Lasiosphaeriaceae</taxon>
        <taxon>Cercophora</taxon>
    </lineage>
</organism>
<evidence type="ECO:0000313" key="3">
    <source>
        <dbReference type="Proteomes" id="UP001174936"/>
    </source>
</evidence>
<reference evidence="2" key="1">
    <citation type="submission" date="2023-06" db="EMBL/GenBank/DDBJ databases">
        <title>Genome-scale phylogeny and comparative genomics of the fungal order Sordariales.</title>
        <authorList>
            <consortium name="Lawrence Berkeley National Laboratory"/>
            <person name="Hensen N."/>
            <person name="Bonometti L."/>
            <person name="Westerberg I."/>
            <person name="Brannstrom I.O."/>
            <person name="Guillou S."/>
            <person name="Cros-Aarteil S."/>
            <person name="Calhoun S."/>
            <person name="Haridas S."/>
            <person name="Kuo A."/>
            <person name="Mondo S."/>
            <person name="Pangilinan J."/>
            <person name="Riley R."/>
            <person name="Labutti K."/>
            <person name="Andreopoulos B."/>
            <person name="Lipzen A."/>
            <person name="Chen C."/>
            <person name="Yanf M."/>
            <person name="Daum C."/>
            <person name="Ng V."/>
            <person name="Clum A."/>
            <person name="Steindorff A."/>
            <person name="Ohm R."/>
            <person name="Martin F."/>
            <person name="Silar P."/>
            <person name="Natvig D."/>
            <person name="Lalanne C."/>
            <person name="Gautier V."/>
            <person name="Ament-Velasquez S.L."/>
            <person name="Kruys A."/>
            <person name="Hutchinson M.I."/>
            <person name="Powell A.J."/>
            <person name="Barry K."/>
            <person name="Miller A.N."/>
            <person name="Grigoriev I.V."/>
            <person name="Debuchy R."/>
            <person name="Gladieux P."/>
            <person name="Thoren M.H."/>
            <person name="Johannesson H."/>
        </authorList>
    </citation>
    <scope>NUCLEOTIDE SEQUENCE</scope>
    <source>
        <strain evidence="2">SMH2532-1</strain>
    </source>
</reference>
<feature type="region of interest" description="Disordered" evidence="1">
    <location>
        <begin position="77"/>
        <end position="134"/>
    </location>
</feature>